<dbReference type="EMBL" id="LN483345">
    <property type="protein sequence ID" value="CDZ98507.1"/>
    <property type="molecule type" value="Genomic_DNA"/>
</dbReference>
<comment type="subcellular location">
    <subcellularLocation>
        <location evidence="1">Endomembrane system</location>
        <topology evidence="1">Multi-pass membrane protein</topology>
    </subcellularLocation>
</comment>
<dbReference type="GO" id="GO:0012505">
    <property type="term" value="C:endomembrane system"/>
    <property type="evidence" value="ECO:0007669"/>
    <property type="project" value="UniProtKB-SubCell"/>
</dbReference>
<keyword evidence="6" id="KW-0732">Signal</keyword>
<evidence type="ECO:0000313" key="7">
    <source>
        <dbReference type="EMBL" id="CDZ98507.1"/>
    </source>
</evidence>
<evidence type="ECO:0000256" key="3">
    <source>
        <dbReference type="ARBA" id="ARBA00022692"/>
    </source>
</evidence>
<feature type="chain" id="PRO_5002522036" evidence="6">
    <location>
        <begin position="19"/>
        <end position="109"/>
    </location>
</feature>
<evidence type="ECO:0000256" key="2">
    <source>
        <dbReference type="ARBA" id="ARBA00006109"/>
    </source>
</evidence>
<feature type="signal peptide" evidence="6">
    <location>
        <begin position="1"/>
        <end position="18"/>
    </location>
</feature>
<evidence type="ECO:0000256" key="1">
    <source>
        <dbReference type="ARBA" id="ARBA00004127"/>
    </source>
</evidence>
<evidence type="ECO:0000256" key="4">
    <source>
        <dbReference type="ARBA" id="ARBA00022989"/>
    </source>
</evidence>
<keyword evidence="5" id="KW-0472">Membrane</keyword>
<sequence>MYFLRLAILASIIVAAHAAYSAYEYLGHLKALDRPETTLPLSIKSEATLALLVFLLAHLQDAASLKKIGWSDRMQKLSIDETDAKGGFIQLRNRGSQLFSETGLQSSST</sequence>
<evidence type="ECO:0000256" key="6">
    <source>
        <dbReference type="SAM" id="SignalP"/>
    </source>
</evidence>
<proteinExistence type="inferred from homology"/>
<accession>A0A0F7SN34</accession>
<protein>
    <submittedName>
        <fullName evidence="7">Magnesium transporter</fullName>
    </submittedName>
</protein>
<evidence type="ECO:0000256" key="5">
    <source>
        <dbReference type="ARBA" id="ARBA00023136"/>
    </source>
</evidence>
<comment type="similarity">
    <text evidence="2">Belongs to the membrane magnesium transporter (TC 1.A.67) family.</text>
</comment>
<dbReference type="InterPro" id="IPR018937">
    <property type="entry name" value="MMgT"/>
</dbReference>
<dbReference type="Pfam" id="PF10270">
    <property type="entry name" value="MMgT"/>
    <property type="match status" value="1"/>
</dbReference>
<reference evidence="7" key="1">
    <citation type="submission" date="2014-08" db="EMBL/GenBank/DDBJ databases">
        <authorList>
            <person name="Sharma Rahul"/>
            <person name="Thines Marco"/>
        </authorList>
    </citation>
    <scope>NUCLEOTIDE SEQUENCE</scope>
</reference>
<keyword evidence="4" id="KW-1133">Transmembrane helix</keyword>
<name>A0A0F7SN34_PHARH</name>
<organism evidence="7">
    <name type="scientific">Phaffia rhodozyma</name>
    <name type="common">Yeast</name>
    <name type="synonym">Xanthophyllomyces dendrorhous</name>
    <dbReference type="NCBI Taxonomy" id="264483"/>
    <lineage>
        <taxon>Eukaryota</taxon>
        <taxon>Fungi</taxon>
        <taxon>Dikarya</taxon>
        <taxon>Basidiomycota</taxon>
        <taxon>Agaricomycotina</taxon>
        <taxon>Tremellomycetes</taxon>
        <taxon>Cystofilobasidiales</taxon>
        <taxon>Mrakiaceae</taxon>
        <taxon>Phaffia</taxon>
    </lineage>
</organism>
<keyword evidence="3" id="KW-0812">Transmembrane</keyword>
<dbReference type="AlphaFoldDB" id="A0A0F7SN34"/>